<evidence type="ECO:0000256" key="1">
    <source>
        <dbReference type="SAM" id="Phobius"/>
    </source>
</evidence>
<feature type="transmembrane region" description="Helical" evidence="1">
    <location>
        <begin position="37"/>
        <end position="59"/>
    </location>
</feature>
<proteinExistence type="predicted"/>
<dbReference type="Proteomes" id="UP000327000">
    <property type="component" value="Unassembled WGS sequence"/>
</dbReference>
<protein>
    <submittedName>
        <fullName evidence="2">Uncharacterized protein</fullName>
    </submittedName>
</protein>
<dbReference type="RefSeq" id="WP_004954636.1">
    <property type="nucleotide sequence ID" value="NZ_JBFADJ010000001.1"/>
</dbReference>
<keyword evidence="1" id="KW-0812">Transmembrane</keyword>
<keyword evidence="3" id="KW-1185">Reference proteome</keyword>
<sequence length="67" mass="7395">MRNILLMAAGAVVIVLTVLVMFFWHQWLVDQTGGSRFAFGLAGRAFEFGALYGGSWLCVRGWNGRTA</sequence>
<keyword evidence="1" id="KW-0472">Membrane</keyword>
<evidence type="ECO:0000313" key="2">
    <source>
        <dbReference type="EMBL" id="KAB7849956.1"/>
    </source>
</evidence>
<dbReference type="EMBL" id="VOKX01000009">
    <property type="protein sequence ID" value="KAB7849956.1"/>
    <property type="molecule type" value="Genomic_DNA"/>
</dbReference>
<name>A0A5N5WCA9_STRMB</name>
<accession>A0A5N5WCA9</accession>
<keyword evidence="1" id="KW-1133">Transmembrane helix</keyword>
<comment type="caution">
    <text evidence="2">The sequence shown here is derived from an EMBL/GenBank/DDBJ whole genome shotgun (WGS) entry which is preliminary data.</text>
</comment>
<gene>
    <name evidence="2" type="ORF">FRZ00_04850</name>
</gene>
<dbReference type="AlphaFoldDB" id="A0A5N5WCA9"/>
<feature type="transmembrane region" description="Helical" evidence="1">
    <location>
        <begin position="5"/>
        <end position="25"/>
    </location>
</feature>
<organism evidence="2 3">
    <name type="scientific">Streptomyces mobaraensis</name>
    <name type="common">Streptoverticillium mobaraense</name>
    <dbReference type="NCBI Taxonomy" id="35621"/>
    <lineage>
        <taxon>Bacteria</taxon>
        <taxon>Bacillati</taxon>
        <taxon>Actinomycetota</taxon>
        <taxon>Actinomycetes</taxon>
        <taxon>Kitasatosporales</taxon>
        <taxon>Streptomycetaceae</taxon>
        <taxon>Streptomyces</taxon>
    </lineage>
</organism>
<dbReference type="OrthoDB" id="4330401at2"/>
<evidence type="ECO:0000313" key="3">
    <source>
        <dbReference type="Proteomes" id="UP000327000"/>
    </source>
</evidence>
<reference evidence="2 3" key="1">
    <citation type="journal article" date="2019" name="Microb. Cell Fact.">
        <title>Exploring novel herbicidin analogues by transcriptional regulator overexpression and MS/MS molecular networking.</title>
        <authorList>
            <person name="Shi Y."/>
            <person name="Gu R."/>
            <person name="Li Y."/>
            <person name="Wang X."/>
            <person name="Ren W."/>
            <person name="Li X."/>
            <person name="Wang L."/>
            <person name="Xie Y."/>
            <person name="Hong B."/>
        </authorList>
    </citation>
    <scope>NUCLEOTIDE SEQUENCE [LARGE SCALE GENOMIC DNA]</scope>
    <source>
        <strain evidence="2 3">US-43</strain>
    </source>
</reference>